<name>A0A640MH71_BACAN</name>
<reference evidence="2" key="1">
    <citation type="submission" date="2019-12" db="EMBL/GenBank/DDBJ databases">
        <title>Epidemiological and comparative genomic analysis of Bacillus anthracis isolated from northern Vietnam.</title>
        <authorList>
            <person name="Hoang T.T.H."/>
            <person name="Dang D.A."/>
            <person name="Pham M.H."/>
            <person name="Luong M.H."/>
            <person name="Tran N.D."/>
            <person name="Nguyen T.H."/>
            <person name="Nguyen T.T."/>
            <person name="Inoue S."/>
            <person name="Morikawa S."/>
            <person name="Okutani A."/>
        </authorList>
    </citation>
    <scope>NUCLEOTIDE SEQUENCE</scope>
    <source>
        <strain evidence="2">QuyetLC</strain>
    </source>
</reference>
<organism evidence="2">
    <name type="scientific">Bacillus anthracis</name>
    <name type="common">anthrax bacterium</name>
    <dbReference type="NCBI Taxonomy" id="1392"/>
    <lineage>
        <taxon>Bacteria</taxon>
        <taxon>Bacillati</taxon>
        <taxon>Bacillota</taxon>
        <taxon>Bacilli</taxon>
        <taxon>Bacillales</taxon>
        <taxon>Bacillaceae</taxon>
        <taxon>Bacillus</taxon>
        <taxon>Bacillus cereus group</taxon>
    </lineage>
</organism>
<accession>A0A640MH71</accession>
<dbReference type="AlphaFoldDB" id="A0A640MH71"/>
<dbReference type="SMR" id="A0A640MH71"/>
<gene>
    <name evidence="2" type="ORF">QuyetLC_54740</name>
</gene>
<comment type="caution">
    <text evidence="2">The sequence shown here is derived from an EMBL/GenBank/DDBJ whole genome shotgun (WGS) entry which is preliminary data.</text>
</comment>
<keyword evidence="1" id="KW-0472">Membrane</keyword>
<keyword evidence="1" id="KW-1133">Transmembrane helix</keyword>
<reference evidence="2" key="2">
    <citation type="submission" date="2019-12" db="EMBL/GenBank/DDBJ databases">
        <authorList>
            <person name="Hoang T.H.H."/>
            <person name="Okutani A."/>
        </authorList>
    </citation>
    <scope>NUCLEOTIDE SEQUENCE</scope>
    <source>
        <strain evidence="2">QuyetLC</strain>
    </source>
</reference>
<feature type="transmembrane region" description="Helical" evidence="1">
    <location>
        <begin position="6"/>
        <end position="29"/>
    </location>
</feature>
<dbReference type="EMBL" id="BLEY01000100">
    <property type="protein sequence ID" value="GEU13046.1"/>
    <property type="molecule type" value="Genomic_DNA"/>
</dbReference>
<evidence type="ECO:0000313" key="2">
    <source>
        <dbReference type="EMBL" id="GEU13046.1"/>
    </source>
</evidence>
<evidence type="ECO:0000256" key="1">
    <source>
        <dbReference type="SAM" id="Phobius"/>
    </source>
</evidence>
<sequence length="56" mass="6108">MTDGASQGLFVIVAVVIFGIFVLIAYILFRDNLQHSLKNIFDNATSGAEASLNYTK</sequence>
<protein>
    <submittedName>
        <fullName evidence="2">Uncharacterized protein</fullName>
    </submittedName>
</protein>
<keyword evidence="1" id="KW-0812">Transmembrane</keyword>
<proteinExistence type="predicted"/>